<dbReference type="Proteomes" id="UP000439903">
    <property type="component" value="Unassembled WGS sequence"/>
</dbReference>
<dbReference type="EMBL" id="WTPW01000020">
    <property type="protein sequence ID" value="KAF0558623.1"/>
    <property type="molecule type" value="Genomic_DNA"/>
</dbReference>
<dbReference type="AlphaFoldDB" id="A0A8H4B4F3"/>
<keyword evidence="4 7" id="KW-0418">Kinase</keyword>
<evidence type="ECO:0000256" key="2">
    <source>
        <dbReference type="ARBA" id="ARBA00022679"/>
    </source>
</evidence>
<dbReference type="PANTHER" id="PTHR46716">
    <property type="entry name" value="MITOGEN-ACTIVATED PROTEIN KINASE KINASE KINASE 7"/>
    <property type="match status" value="1"/>
</dbReference>
<sequence length="178" mass="20431">MMCKYHEAYLDLKKSLDIKPDYGSAVLEFAIVKRINDGHYESKGIRSLIPYNELQGIKVLNEGGFGKIFKATWVNNLGVKRKVALKYLKSSKGLSVDIANELIPFEITRSDDYILNYYGIAQSLESDKIYIVMEYAEGGNLFDSLSESYKDIPWQKKLTRLQSIIKGYIISNLFYIFI</sequence>
<dbReference type="Pfam" id="PF07714">
    <property type="entry name" value="PK_Tyr_Ser-Thr"/>
    <property type="match status" value="1"/>
</dbReference>
<evidence type="ECO:0000259" key="6">
    <source>
        <dbReference type="PROSITE" id="PS50011"/>
    </source>
</evidence>
<evidence type="ECO:0000256" key="3">
    <source>
        <dbReference type="ARBA" id="ARBA00022741"/>
    </source>
</evidence>
<reference evidence="7 8" key="1">
    <citation type="journal article" date="2019" name="Environ. Microbiol.">
        <title>At the nexus of three kingdoms: the genome of the mycorrhizal fungus Gigaspora margarita provides insights into plant, endobacterial and fungal interactions.</title>
        <authorList>
            <person name="Venice F."/>
            <person name="Ghignone S."/>
            <person name="Salvioli di Fossalunga A."/>
            <person name="Amselem J."/>
            <person name="Novero M."/>
            <person name="Xianan X."/>
            <person name="Sedzielewska Toro K."/>
            <person name="Morin E."/>
            <person name="Lipzen A."/>
            <person name="Grigoriev I.V."/>
            <person name="Henrissat B."/>
            <person name="Martin F.M."/>
            <person name="Bonfante P."/>
        </authorList>
    </citation>
    <scope>NUCLEOTIDE SEQUENCE [LARGE SCALE GENOMIC DNA]</scope>
    <source>
        <strain evidence="7 8">BEG34</strain>
    </source>
</reference>
<protein>
    <submittedName>
        <fullName evidence="7">Serine/threonine protein kinase</fullName>
    </submittedName>
</protein>
<dbReference type="InterPro" id="IPR011009">
    <property type="entry name" value="Kinase-like_dom_sf"/>
</dbReference>
<dbReference type="PROSITE" id="PS50011">
    <property type="entry name" value="PROTEIN_KINASE_DOM"/>
    <property type="match status" value="1"/>
</dbReference>
<feature type="domain" description="Protein kinase" evidence="6">
    <location>
        <begin position="54"/>
        <end position="178"/>
    </location>
</feature>
<gene>
    <name evidence="7" type="ORF">F8M41_008543</name>
</gene>
<evidence type="ECO:0000313" key="8">
    <source>
        <dbReference type="Proteomes" id="UP000439903"/>
    </source>
</evidence>
<evidence type="ECO:0000256" key="5">
    <source>
        <dbReference type="ARBA" id="ARBA00022840"/>
    </source>
</evidence>
<name>A0A8H4B4F3_GIGMA</name>
<evidence type="ECO:0000256" key="4">
    <source>
        <dbReference type="ARBA" id="ARBA00022777"/>
    </source>
</evidence>
<comment type="caution">
    <text evidence="7">The sequence shown here is derived from an EMBL/GenBank/DDBJ whole genome shotgun (WGS) entry which is preliminary data.</text>
</comment>
<dbReference type="GO" id="GO:0007254">
    <property type="term" value="P:JNK cascade"/>
    <property type="evidence" value="ECO:0007669"/>
    <property type="project" value="TreeGrafter"/>
</dbReference>
<dbReference type="GO" id="GO:0005524">
    <property type="term" value="F:ATP binding"/>
    <property type="evidence" value="ECO:0007669"/>
    <property type="project" value="UniProtKB-KW"/>
</dbReference>
<evidence type="ECO:0000313" key="7">
    <source>
        <dbReference type="EMBL" id="KAF0558623.1"/>
    </source>
</evidence>
<evidence type="ECO:0000256" key="1">
    <source>
        <dbReference type="ARBA" id="ARBA00022527"/>
    </source>
</evidence>
<accession>A0A8H4B4F3</accession>
<proteinExistence type="predicted"/>
<dbReference type="PANTHER" id="PTHR46716:SF1">
    <property type="entry name" value="MITOGEN-ACTIVATED PROTEIN KINASE KINASE KINASE 7"/>
    <property type="match status" value="1"/>
</dbReference>
<dbReference type="GO" id="GO:0004709">
    <property type="term" value="F:MAP kinase kinase kinase activity"/>
    <property type="evidence" value="ECO:0007669"/>
    <property type="project" value="TreeGrafter"/>
</dbReference>
<dbReference type="OrthoDB" id="2431426at2759"/>
<dbReference type="GO" id="GO:0006955">
    <property type="term" value="P:immune response"/>
    <property type="evidence" value="ECO:0007669"/>
    <property type="project" value="TreeGrafter"/>
</dbReference>
<dbReference type="Gene3D" id="1.10.510.10">
    <property type="entry name" value="Transferase(Phosphotransferase) domain 1"/>
    <property type="match status" value="1"/>
</dbReference>
<keyword evidence="3" id="KW-0547">Nucleotide-binding</keyword>
<dbReference type="SUPFAM" id="SSF56112">
    <property type="entry name" value="Protein kinase-like (PK-like)"/>
    <property type="match status" value="1"/>
</dbReference>
<keyword evidence="5" id="KW-0067">ATP-binding</keyword>
<keyword evidence="1 7" id="KW-0723">Serine/threonine-protein kinase</keyword>
<dbReference type="InterPro" id="IPR001245">
    <property type="entry name" value="Ser-Thr/Tyr_kinase_cat_dom"/>
</dbReference>
<keyword evidence="8" id="KW-1185">Reference proteome</keyword>
<keyword evidence="2" id="KW-0808">Transferase</keyword>
<dbReference type="InterPro" id="IPR000719">
    <property type="entry name" value="Prot_kinase_dom"/>
</dbReference>
<organism evidence="7 8">
    <name type="scientific">Gigaspora margarita</name>
    <dbReference type="NCBI Taxonomy" id="4874"/>
    <lineage>
        <taxon>Eukaryota</taxon>
        <taxon>Fungi</taxon>
        <taxon>Fungi incertae sedis</taxon>
        <taxon>Mucoromycota</taxon>
        <taxon>Glomeromycotina</taxon>
        <taxon>Glomeromycetes</taxon>
        <taxon>Diversisporales</taxon>
        <taxon>Gigasporaceae</taxon>
        <taxon>Gigaspora</taxon>
    </lineage>
</organism>